<dbReference type="EMBL" id="JBHSDT010000008">
    <property type="protein sequence ID" value="MFC4404199.1"/>
    <property type="molecule type" value="Genomic_DNA"/>
</dbReference>
<keyword evidence="2" id="KW-1185">Reference proteome</keyword>
<dbReference type="Proteomes" id="UP001595882">
    <property type="component" value="Unassembled WGS sequence"/>
</dbReference>
<proteinExistence type="predicted"/>
<accession>A0ABV8X1N4</accession>
<reference evidence="2" key="1">
    <citation type="journal article" date="2019" name="Int. J. Syst. Evol. Microbiol.">
        <title>The Global Catalogue of Microorganisms (GCM) 10K type strain sequencing project: providing services to taxonomists for standard genome sequencing and annotation.</title>
        <authorList>
            <consortium name="The Broad Institute Genomics Platform"/>
            <consortium name="The Broad Institute Genome Sequencing Center for Infectious Disease"/>
            <person name="Wu L."/>
            <person name="Ma J."/>
        </authorList>
    </citation>
    <scope>NUCLEOTIDE SEQUENCE [LARGE SCALE GENOMIC DNA]</scope>
    <source>
        <strain evidence="2">CCUG 37865</strain>
    </source>
</reference>
<organism evidence="1 2">
    <name type="scientific">Gracilibacillus xinjiangensis</name>
    <dbReference type="NCBI Taxonomy" id="1193282"/>
    <lineage>
        <taxon>Bacteria</taxon>
        <taxon>Bacillati</taxon>
        <taxon>Bacillota</taxon>
        <taxon>Bacilli</taxon>
        <taxon>Bacillales</taxon>
        <taxon>Bacillaceae</taxon>
        <taxon>Gracilibacillus</taxon>
    </lineage>
</organism>
<sequence>MNNEFSFDRHYGVKGEKQMNGFKKMILLRKLQSIDADTLYHYAKQYGITISTDQAEKISDHLKNNNYDPTKTNDRMKMLKKLAEITDLKTAQKCQQLFQKLIKEYGLEDMFE</sequence>
<protein>
    <submittedName>
        <fullName evidence="1">DUF2624 family protein</fullName>
    </submittedName>
</protein>
<name>A0ABV8X1N4_9BACI</name>
<comment type="caution">
    <text evidence="1">The sequence shown here is derived from an EMBL/GenBank/DDBJ whole genome shotgun (WGS) entry which is preliminary data.</text>
</comment>
<dbReference type="Pfam" id="PF11116">
    <property type="entry name" value="DUF2624"/>
    <property type="match status" value="1"/>
</dbReference>
<dbReference type="InterPro" id="IPR020277">
    <property type="entry name" value="DUF2624"/>
</dbReference>
<gene>
    <name evidence="1" type="ORF">ACFOY7_14085</name>
</gene>
<dbReference type="RefSeq" id="WP_390252738.1">
    <property type="nucleotide sequence ID" value="NZ_JBHSDT010000008.1"/>
</dbReference>
<evidence type="ECO:0000313" key="1">
    <source>
        <dbReference type="EMBL" id="MFC4404199.1"/>
    </source>
</evidence>
<evidence type="ECO:0000313" key="2">
    <source>
        <dbReference type="Proteomes" id="UP001595882"/>
    </source>
</evidence>